<accession>A0ABD1SJ11</accession>
<dbReference type="AlphaFoldDB" id="A0ABD1SJ11"/>
<evidence type="ECO:0000313" key="2">
    <source>
        <dbReference type="Proteomes" id="UP001604277"/>
    </source>
</evidence>
<dbReference type="EMBL" id="JBFOLJ010000010">
    <property type="protein sequence ID" value="KAL2500712.1"/>
    <property type="molecule type" value="Genomic_DNA"/>
</dbReference>
<protein>
    <submittedName>
        <fullName evidence="1">Uncharacterized protein</fullName>
    </submittedName>
</protein>
<sequence length="172" mass="19853">MALSGRPRNPKLLPPSHPRTCHWSELMTRRVFPCRRERDNKSWSMSRRSPKINQLKLPRQCLACFRITWPRLPLLRTLSGPKAGQSSLSNHSRAEADYCKGLGSPVYDVDRGVGGWRDLELTKKNANTVICNAEKIIKDRDHFQKRATWLQGSFNESKKETLLAEEKDKLKK</sequence>
<reference evidence="2" key="1">
    <citation type="submission" date="2024-07" db="EMBL/GenBank/DDBJ databases">
        <title>Two chromosome-level genome assemblies of Korean endemic species Abeliophyllum distichum and Forsythia ovata (Oleaceae).</title>
        <authorList>
            <person name="Jang H."/>
        </authorList>
    </citation>
    <scope>NUCLEOTIDE SEQUENCE [LARGE SCALE GENOMIC DNA]</scope>
</reference>
<proteinExistence type="predicted"/>
<organism evidence="1 2">
    <name type="scientific">Forsythia ovata</name>
    <dbReference type="NCBI Taxonomy" id="205694"/>
    <lineage>
        <taxon>Eukaryota</taxon>
        <taxon>Viridiplantae</taxon>
        <taxon>Streptophyta</taxon>
        <taxon>Embryophyta</taxon>
        <taxon>Tracheophyta</taxon>
        <taxon>Spermatophyta</taxon>
        <taxon>Magnoliopsida</taxon>
        <taxon>eudicotyledons</taxon>
        <taxon>Gunneridae</taxon>
        <taxon>Pentapetalae</taxon>
        <taxon>asterids</taxon>
        <taxon>lamiids</taxon>
        <taxon>Lamiales</taxon>
        <taxon>Oleaceae</taxon>
        <taxon>Forsythieae</taxon>
        <taxon>Forsythia</taxon>
    </lineage>
</organism>
<comment type="caution">
    <text evidence="1">The sequence shown here is derived from an EMBL/GenBank/DDBJ whole genome shotgun (WGS) entry which is preliminary data.</text>
</comment>
<dbReference type="Proteomes" id="UP001604277">
    <property type="component" value="Unassembled WGS sequence"/>
</dbReference>
<gene>
    <name evidence="1" type="ORF">Fot_34560</name>
</gene>
<evidence type="ECO:0000313" key="1">
    <source>
        <dbReference type="EMBL" id="KAL2500712.1"/>
    </source>
</evidence>
<name>A0ABD1SJ11_9LAMI</name>
<keyword evidence="2" id="KW-1185">Reference proteome</keyword>